<dbReference type="SUPFAM" id="SSF48403">
    <property type="entry name" value="Ankyrin repeat"/>
    <property type="match status" value="1"/>
</dbReference>
<dbReference type="PROSITE" id="PS50088">
    <property type="entry name" value="ANK_REPEAT"/>
    <property type="match status" value="4"/>
</dbReference>
<evidence type="ECO:0000256" key="3">
    <source>
        <dbReference type="ARBA" id="ARBA00008704"/>
    </source>
</evidence>
<evidence type="ECO:0000313" key="22">
    <source>
        <dbReference type="EMBL" id="KAJ7367982.1"/>
    </source>
</evidence>
<feature type="compositionally biased region" description="Low complexity" evidence="19">
    <location>
        <begin position="1210"/>
        <end position="1224"/>
    </location>
</feature>
<evidence type="ECO:0000256" key="4">
    <source>
        <dbReference type="ARBA" id="ARBA00018980"/>
    </source>
</evidence>
<keyword evidence="12" id="KW-1133">Transmembrane helix</keyword>
<dbReference type="GO" id="GO:0006513">
    <property type="term" value="P:protein monoubiquitination"/>
    <property type="evidence" value="ECO:0007669"/>
    <property type="project" value="TreeGrafter"/>
</dbReference>
<evidence type="ECO:0000256" key="2">
    <source>
        <dbReference type="ARBA" id="ARBA00004906"/>
    </source>
</evidence>
<protein>
    <recommendedName>
        <fullName evidence="4">Peroxisome assembly protein 12</fullName>
    </recommendedName>
    <alternativeName>
        <fullName evidence="16">Peroxin-12</fullName>
    </alternativeName>
</protein>
<feature type="repeat" description="ANK" evidence="18">
    <location>
        <begin position="883"/>
        <end position="906"/>
    </location>
</feature>
<dbReference type="GO" id="GO:0016562">
    <property type="term" value="P:protein import into peroxisome matrix, receptor recycling"/>
    <property type="evidence" value="ECO:0007669"/>
    <property type="project" value="UniProtKB-ARBA"/>
</dbReference>
<evidence type="ECO:0000256" key="10">
    <source>
        <dbReference type="ARBA" id="ARBA00022833"/>
    </source>
</evidence>
<evidence type="ECO:0000256" key="1">
    <source>
        <dbReference type="ARBA" id="ARBA00004585"/>
    </source>
</evidence>
<dbReference type="InterPro" id="IPR002110">
    <property type="entry name" value="Ankyrin_rpt"/>
</dbReference>
<keyword evidence="14" id="KW-0472">Membrane</keyword>
<evidence type="ECO:0000256" key="18">
    <source>
        <dbReference type="PROSITE-ProRule" id="PRU00023"/>
    </source>
</evidence>
<dbReference type="InterPro" id="IPR013083">
    <property type="entry name" value="Znf_RING/FYVE/PHD"/>
</dbReference>
<comment type="subunit">
    <text evidence="17">Component of the PEX2-PEX10-PEX12 retrotranslocation channel, composed of PEX2, PEX10 and PEX12.</text>
</comment>
<dbReference type="PROSITE" id="PS51382">
    <property type="entry name" value="SPX"/>
    <property type="match status" value="1"/>
</dbReference>
<feature type="domain" description="GP-PDE" evidence="21">
    <location>
        <begin position="1207"/>
        <end position="1499"/>
    </location>
</feature>
<feature type="repeat" description="ANK" evidence="18">
    <location>
        <begin position="783"/>
        <end position="815"/>
    </location>
</feature>
<keyword evidence="6" id="KW-0812">Transmembrane</keyword>
<dbReference type="InterPro" id="IPR004331">
    <property type="entry name" value="SPX_dom"/>
</dbReference>
<dbReference type="GO" id="GO:0008270">
    <property type="term" value="F:zinc ion binding"/>
    <property type="evidence" value="ECO:0007669"/>
    <property type="project" value="UniProtKB-KW"/>
</dbReference>
<dbReference type="SMART" id="SM00248">
    <property type="entry name" value="ANK"/>
    <property type="match status" value="7"/>
</dbReference>
<dbReference type="GO" id="GO:1990429">
    <property type="term" value="C:peroxisomal importomer complex"/>
    <property type="evidence" value="ECO:0007669"/>
    <property type="project" value="TreeGrafter"/>
</dbReference>
<dbReference type="Gene3D" id="1.25.40.20">
    <property type="entry name" value="Ankyrin repeat-containing domain"/>
    <property type="match status" value="1"/>
</dbReference>
<dbReference type="GO" id="GO:0006629">
    <property type="term" value="P:lipid metabolic process"/>
    <property type="evidence" value="ECO:0007669"/>
    <property type="project" value="InterPro"/>
</dbReference>
<comment type="subcellular location">
    <subcellularLocation>
        <location evidence="1">Peroxisome membrane</location>
        <topology evidence="1">Multi-pass membrane protein</topology>
    </subcellularLocation>
</comment>
<keyword evidence="9" id="KW-0863">Zinc-finger</keyword>
<evidence type="ECO:0000256" key="13">
    <source>
        <dbReference type="ARBA" id="ARBA00023043"/>
    </source>
</evidence>
<evidence type="ECO:0000259" key="20">
    <source>
        <dbReference type="PROSITE" id="PS51382"/>
    </source>
</evidence>
<evidence type="ECO:0000256" key="9">
    <source>
        <dbReference type="ARBA" id="ARBA00022771"/>
    </source>
</evidence>
<dbReference type="CDD" id="cd14483">
    <property type="entry name" value="SPX_PHO81_NUC-2_like"/>
    <property type="match status" value="1"/>
</dbReference>
<sequence length="1500" mass="166859">MEFFNDVGSDPLKPSLFELVAQEQLRDLLQPALKYVLAVFAHQYPRYLLRIVNRHEEFYAAIMLFVERHYLRKHNASFSENFYGLKRRRRPFIETERAKAAVGGIPPGEKLRDQEIWRSLLFLVGVPYLRAKAQDYYEELGGGVDASVDQPRVPRDPVSFYFSSSYIRHTQTLKGLWKRIFKAAYPWLNTSFELWLLVCNVAYLFGQTPFYRPWLSWIGIDLRRLGVEDFRAAAATAKKSPSGPRTPLGWIRRLLFASPQALFESLRLLLPTAIFFIKFLEWWYSPGSPARSFSTSPLGPAVPPPRMLPPHSQGIPFHPQSYGKCPLCLDSIKNATALPSGYVFCYRCAYDHVEQNGKCPVTLMPARMWQLRKVMQYHEGGFSVSLSDDNSLTINPYQFGKHIQAQQVPGWSAYYLDYKFLKKIISSLTARRPASEAAALALGLRPADILTSSLPPASSVLREQASIGPDDAVLPPLFSASVQDERGPDFRAHKAAFFFKLERELEKVFQTPPFYLPHINEFYLQKEAELKLRLETLLSKRRAAAMRGFPDTLDDPTQQNNVEWTAVEEGFRHLERDLGKLQQFVEINATGFRKILKKFDKRSTSATKELYLARQVDVQPVFNRQLISELSDTVAACLLDLTDLSSGLKFEGSAATDIFSQQIMNERPQQMGPFHDLENNLRKAVAISDTSSIAECIHYSDVLSQQGPGGKTNVTRILWNAIIEAPLDLANLILTSLSVPFDFQFIDDINGRTCLHETAIAGALRLAQICIEKGVDVRKIDAYGRTALHYAAMNGHPDICHLLLQTDLAPDIQDMDNYTALVYATLRGSVDCVRVLLDEGKVQTQTNPAAGDLIPLSLASQSGHVDVVTLLLQRGGRCLPNSNGEYPMHLAAREGHTEVCRILLHHDGWDTPDKYHEWTPLFHAARYGRGDCVRILLDAGARVRATDELGHLAVYYAIWYGHHQCLTPLLAATPFVLSVGDPARIPKDSPLSDSGGTTESEIDLIPSLSLPPPIMPHRVYGHNYLDKNHLVQVTIGHMSGESIGQPGVRLHHRLISPAFRNDVVMASTPLKLVITTSRDVNSGPYSIPLSQKEAKGTYAFQISSLDNLSLVFSIYPNFGTKTIGRAVALPSLFKNFEKNRPFVLPILDTRLHVIGEVDFEVNIVTPFDGVTLEVGGDVETYWKSLAMPLASVPHRGPSRWPHRSNLIGASSTHTSPSSHSITSSAGQASTISSLRGSYLSLVVQVTRDLHPVVCADWVLPQSNFDLNVSDVTLAQFEALALATGRIVTSQTDDWPGLMSSSMVSLAQLLKILPTNLGVSLELAYPQRAVRAQSLGYRLQLNSFVDSVLRTIYSTSGTVHGARRRIVFTSFSPDVCAALNWKQPNYPVFFGSQCGKKEGQPNQSSCPREDIEDWRTTSVGAAVEFARANNLLGIFVDAGLLMQVPSLIDGVRTAGLLIGINGASDKSEPLTSASAIEGSPVDAFVRDGMVFYVDHSMRELI</sequence>
<keyword evidence="13 18" id="KW-0040">ANK repeat</keyword>
<keyword evidence="10" id="KW-0862">Zinc</keyword>
<dbReference type="Pfam" id="PF03105">
    <property type="entry name" value="SPX"/>
    <property type="match status" value="2"/>
</dbReference>
<feature type="domain" description="SPX" evidence="20">
    <location>
        <begin position="397"/>
        <end position="613"/>
    </location>
</feature>
<keyword evidence="8" id="KW-0677">Repeat</keyword>
<evidence type="ECO:0000256" key="15">
    <source>
        <dbReference type="ARBA" id="ARBA00023140"/>
    </source>
</evidence>
<dbReference type="Gene3D" id="3.30.40.10">
    <property type="entry name" value="Zinc/RING finger domain, C3HC4 (zinc finger)"/>
    <property type="match status" value="1"/>
</dbReference>
<accession>A0AAD7AU53</accession>
<keyword evidence="7" id="KW-0479">Metal-binding</keyword>
<gene>
    <name evidence="22" type="ORF">DFH08DRAFT_726167</name>
</gene>
<organism evidence="22 23">
    <name type="scientific">Mycena albidolilacea</name>
    <dbReference type="NCBI Taxonomy" id="1033008"/>
    <lineage>
        <taxon>Eukaryota</taxon>
        <taxon>Fungi</taxon>
        <taxon>Dikarya</taxon>
        <taxon>Basidiomycota</taxon>
        <taxon>Agaricomycotina</taxon>
        <taxon>Agaricomycetes</taxon>
        <taxon>Agaricomycetidae</taxon>
        <taxon>Agaricales</taxon>
        <taxon>Marasmiineae</taxon>
        <taxon>Mycenaceae</taxon>
        <taxon>Mycena</taxon>
    </lineage>
</organism>
<keyword evidence="11" id="KW-0653">Protein transport</keyword>
<dbReference type="Pfam" id="PF13923">
    <property type="entry name" value="zf-C3HC4_2"/>
    <property type="match status" value="1"/>
</dbReference>
<evidence type="ECO:0000256" key="16">
    <source>
        <dbReference type="ARBA" id="ARBA00029692"/>
    </source>
</evidence>
<dbReference type="GO" id="GO:0008081">
    <property type="term" value="F:phosphoric diester hydrolase activity"/>
    <property type="evidence" value="ECO:0007669"/>
    <property type="project" value="InterPro"/>
</dbReference>
<comment type="similarity">
    <text evidence="3">Belongs to the pex2/pex10/pex12 family.</text>
</comment>
<keyword evidence="15" id="KW-0576">Peroxisome</keyword>
<evidence type="ECO:0000259" key="21">
    <source>
        <dbReference type="PROSITE" id="PS51704"/>
    </source>
</evidence>
<evidence type="ECO:0000256" key="5">
    <source>
        <dbReference type="ARBA" id="ARBA00022448"/>
    </source>
</evidence>
<evidence type="ECO:0000256" key="19">
    <source>
        <dbReference type="SAM" id="MobiDB-lite"/>
    </source>
</evidence>
<dbReference type="InterPro" id="IPR057506">
    <property type="entry name" value="C2_GPCPD1"/>
</dbReference>
<evidence type="ECO:0000256" key="12">
    <source>
        <dbReference type="ARBA" id="ARBA00022989"/>
    </source>
</evidence>
<evidence type="ECO:0000256" key="14">
    <source>
        <dbReference type="ARBA" id="ARBA00023136"/>
    </source>
</evidence>
<reference evidence="22" key="1">
    <citation type="submission" date="2023-03" db="EMBL/GenBank/DDBJ databases">
        <title>Massive genome expansion in bonnet fungi (Mycena s.s.) driven by repeated elements and novel gene families across ecological guilds.</title>
        <authorList>
            <consortium name="Lawrence Berkeley National Laboratory"/>
            <person name="Harder C.B."/>
            <person name="Miyauchi S."/>
            <person name="Viragh M."/>
            <person name="Kuo A."/>
            <person name="Thoen E."/>
            <person name="Andreopoulos B."/>
            <person name="Lu D."/>
            <person name="Skrede I."/>
            <person name="Drula E."/>
            <person name="Henrissat B."/>
            <person name="Morin E."/>
            <person name="Kohler A."/>
            <person name="Barry K."/>
            <person name="LaButti K."/>
            <person name="Morin E."/>
            <person name="Salamov A."/>
            <person name="Lipzen A."/>
            <person name="Mereny Z."/>
            <person name="Hegedus B."/>
            <person name="Baldrian P."/>
            <person name="Stursova M."/>
            <person name="Weitz H."/>
            <person name="Taylor A."/>
            <person name="Grigoriev I.V."/>
            <person name="Nagy L.G."/>
            <person name="Martin F."/>
            <person name="Kauserud H."/>
        </authorList>
    </citation>
    <scope>NUCLEOTIDE SEQUENCE</scope>
    <source>
        <strain evidence="22">CBHHK002</strain>
    </source>
</reference>
<dbReference type="CDD" id="cd16451">
    <property type="entry name" value="mRING_PEX12"/>
    <property type="match status" value="1"/>
</dbReference>
<evidence type="ECO:0000256" key="8">
    <source>
        <dbReference type="ARBA" id="ARBA00022737"/>
    </source>
</evidence>
<dbReference type="SUPFAM" id="SSF51695">
    <property type="entry name" value="PLC-like phosphodiesterases"/>
    <property type="match status" value="1"/>
</dbReference>
<keyword evidence="5" id="KW-0813">Transport</keyword>
<dbReference type="PRINTS" id="PR01415">
    <property type="entry name" value="ANKYRIN"/>
</dbReference>
<dbReference type="InterPro" id="IPR030395">
    <property type="entry name" value="GP_PDE_dom"/>
</dbReference>
<feature type="repeat" description="ANK" evidence="18">
    <location>
        <begin position="750"/>
        <end position="782"/>
    </location>
</feature>
<dbReference type="InterPro" id="IPR001841">
    <property type="entry name" value="Znf_RING"/>
</dbReference>
<evidence type="ECO:0000256" key="11">
    <source>
        <dbReference type="ARBA" id="ARBA00022927"/>
    </source>
</evidence>
<evidence type="ECO:0000256" key="7">
    <source>
        <dbReference type="ARBA" id="ARBA00022723"/>
    </source>
</evidence>
<dbReference type="Proteomes" id="UP001218218">
    <property type="component" value="Unassembled WGS sequence"/>
</dbReference>
<dbReference type="EMBL" id="JARIHO010000001">
    <property type="protein sequence ID" value="KAJ7367982.1"/>
    <property type="molecule type" value="Genomic_DNA"/>
</dbReference>
<dbReference type="Pfam" id="PF04757">
    <property type="entry name" value="Pex2_Pex12"/>
    <property type="match status" value="1"/>
</dbReference>
<dbReference type="PROSITE" id="PS51704">
    <property type="entry name" value="GP_PDE"/>
    <property type="match status" value="1"/>
</dbReference>
<dbReference type="SUPFAM" id="SSF57850">
    <property type="entry name" value="RING/U-box"/>
    <property type="match status" value="1"/>
</dbReference>
<dbReference type="Pfam" id="PF03009">
    <property type="entry name" value="GDPD"/>
    <property type="match status" value="1"/>
</dbReference>
<dbReference type="Pfam" id="PF25329">
    <property type="entry name" value="C2_GDE1"/>
    <property type="match status" value="1"/>
</dbReference>
<dbReference type="Pfam" id="PF12796">
    <property type="entry name" value="Ank_2"/>
    <property type="match status" value="2"/>
</dbReference>
<evidence type="ECO:0000256" key="17">
    <source>
        <dbReference type="ARBA" id="ARBA00034505"/>
    </source>
</evidence>
<evidence type="ECO:0000313" key="23">
    <source>
        <dbReference type="Proteomes" id="UP001218218"/>
    </source>
</evidence>
<evidence type="ECO:0000256" key="6">
    <source>
        <dbReference type="ARBA" id="ARBA00022692"/>
    </source>
</evidence>
<dbReference type="PANTHER" id="PTHR12888">
    <property type="entry name" value="PEROXISOME ASSEMBLY PROTEIN 12 PEROXIN-12"/>
    <property type="match status" value="1"/>
</dbReference>
<dbReference type="InterPro" id="IPR017946">
    <property type="entry name" value="PLC-like_Pdiesterase_TIM-brl"/>
</dbReference>
<dbReference type="InterPro" id="IPR036770">
    <property type="entry name" value="Ankyrin_rpt-contain_sf"/>
</dbReference>
<feature type="region of interest" description="Disordered" evidence="19">
    <location>
        <begin position="1203"/>
        <end position="1224"/>
    </location>
</feature>
<comment type="pathway">
    <text evidence="2">Protein modification; protein ubiquitination.</text>
</comment>
<dbReference type="InterPro" id="IPR017375">
    <property type="entry name" value="PEX12"/>
</dbReference>
<name>A0AAD7AU53_9AGAR</name>
<dbReference type="PANTHER" id="PTHR12888:SF0">
    <property type="entry name" value="PEROXISOME ASSEMBLY PROTEIN 12"/>
    <property type="match status" value="1"/>
</dbReference>
<keyword evidence="23" id="KW-1185">Reference proteome</keyword>
<keyword evidence="22" id="KW-0649">Protein kinase inhibitor</keyword>
<feature type="repeat" description="ANK" evidence="18">
    <location>
        <begin position="916"/>
        <end position="948"/>
    </location>
</feature>
<dbReference type="Gene3D" id="3.20.20.190">
    <property type="entry name" value="Phosphatidylinositol (PI) phosphodiesterase"/>
    <property type="match status" value="1"/>
</dbReference>
<dbReference type="GO" id="GO:0004860">
    <property type="term" value="F:protein kinase inhibitor activity"/>
    <property type="evidence" value="ECO:0007669"/>
    <property type="project" value="UniProtKB-KW"/>
</dbReference>
<dbReference type="GO" id="GO:0004842">
    <property type="term" value="F:ubiquitin-protein transferase activity"/>
    <property type="evidence" value="ECO:0007669"/>
    <property type="project" value="TreeGrafter"/>
</dbReference>
<dbReference type="PROSITE" id="PS50297">
    <property type="entry name" value="ANK_REP_REGION"/>
    <property type="match status" value="3"/>
</dbReference>
<proteinExistence type="inferred from homology"/>
<dbReference type="GO" id="GO:0005778">
    <property type="term" value="C:peroxisomal membrane"/>
    <property type="evidence" value="ECO:0007669"/>
    <property type="project" value="UniProtKB-SubCell"/>
</dbReference>
<dbReference type="SMART" id="SM00184">
    <property type="entry name" value="RING"/>
    <property type="match status" value="1"/>
</dbReference>
<dbReference type="InterPro" id="IPR006845">
    <property type="entry name" value="Pex_N"/>
</dbReference>
<comment type="caution">
    <text evidence="22">The sequence shown here is derived from an EMBL/GenBank/DDBJ whole genome shotgun (WGS) entry which is preliminary data.</text>
</comment>